<dbReference type="RefSeq" id="WP_124974507.1">
    <property type="nucleotide sequence ID" value="NZ_BDQK01000013.1"/>
</dbReference>
<organism evidence="1 2">
    <name type="scientific">Aphanothece sacrum FPU1</name>
    <dbReference type="NCBI Taxonomy" id="1920663"/>
    <lineage>
        <taxon>Bacteria</taxon>
        <taxon>Bacillati</taxon>
        <taxon>Cyanobacteriota</taxon>
        <taxon>Cyanophyceae</taxon>
        <taxon>Oscillatoriophycideae</taxon>
        <taxon>Chroococcales</taxon>
        <taxon>Aphanothecaceae</taxon>
        <taxon>Aphanothece</taxon>
    </lineage>
</organism>
<comment type="caution">
    <text evidence="1">The sequence shown here is derived from an EMBL/GenBank/DDBJ whole genome shotgun (WGS) entry which is preliminary data.</text>
</comment>
<sequence length="123" mass="14290">MNKLNRKLLTIIASGWLCFIITAILISQVFASPNYVLLIDRSYCPPQQWQTLLQTYTDLYEKHQQKQVTIEKVILFSDLGEETLQTLPTPKEFNTISTYGRFNPTRKTELTKAYRNGKILTCQ</sequence>
<protein>
    <submittedName>
        <fullName evidence="1">1-alkyl-2-acetylglycerophosphocholine esterase</fullName>
    </submittedName>
</protein>
<name>A0A401IKD3_APHSA</name>
<gene>
    <name evidence="1" type="ORF">AsFPU1_3139</name>
</gene>
<dbReference type="OrthoDB" id="531315at2"/>
<proteinExistence type="predicted"/>
<dbReference type="Proteomes" id="UP000287247">
    <property type="component" value="Unassembled WGS sequence"/>
</dbReference>
<evidence type="ECO:0000313" key="1">
    <source>
        <dbReference type="EMBL" id="GBF81719.1"/>
    </source>
</evidence>
<reference evidence="2" key="1">
    <citation type="submission" date="2017-05" db="EMBL/GenBank/DDBJ databases">
        <title>Physiological properties and genetic analysis related to exopolysaccharide production of fresh-water unicellular cyanobacterium Aphanothece sacrum, Suizenji Nori, that has been cultured as a food source in Japan.</title>
        <authorList>
            <person name="Kanesaki Y."/>
            <person name="Yoshikawa S."/>
            <person name="Ohki K."/>
        </authorList>
    </citation>
    <scope>NUCLEOTIDE SEQUENCE [LARGE SCALE GENOMIC DNA]</scope>
    <source>
        <strain evidence="2">FPU1</strain>
    </source>
</reference>
<evidence type="ECO:0000313" key="2">
    <source>
        <dbReference type="Proteomes" id="UP000287247"/>
    </source>
</evidence>
<dbReference type="AlphaFoldDB" id="A0A401IKD3"/>
<keyword evidence="2" id="KW-1185">Reference proteome</keyword>
<accession>A0A401IKD3</accession>
<dbReference type="EMBL" id="BDQK01000013">
    <property type="protein sequence ID" value="GBF81719.1"/>
    <property type="molecule type" value="Genomic_DNA"/>
</dbReference>